<evidence type="ECO:0000313" key="1">
    <source>
        <dbReference type="EMBL" id="GAC32725.1"/>
    </source>
</evidence>
<reference evidence="2" key="1">
    <citation type="journal article" date="2014" name="Environ. Microbiol.">
        <title>Comparative genomics of the marine bacterial genus Glaciecola reveals the high degree of genomic diversity and genomic characteristic for cold adaptation.</title>
        <authorList>
            <person name="Qin Q.L."/>
            <person name="Xie B.B."/>
            <person name="Yu Y."/>
            <person name="Shu Y.L."/>
            <person name="Rong J.C."/>
            <person name="Zhang Y.J."/>
            <person name="Zhao D.L."/>
            <person name="Chen X.L."/>
            <person name="Zhang X.Y."/>
            <person name="Chen B."/>
            <person name="Zhou B.C."/>
            <person name="Zhang Y.Z."/>
        </authorList>
    </citation>
    <scope>NUCLEOTIDE SEQUENCE [LARGE SCALE GENOMIC DNA]</scope>
    <source>
        <strain evidence="2">LMG 21857</strain>
    </source>
</reference>
<protein>
    <submittedName>
        <fullName evidence="1">Uncharacterized protein</fullName>
    </submittedName>
</protein>
<organism evidence="1 2">
    <name type="scientific">Paraglaciecola polaris LMG 21857</name>
    <dbReference type="NCBI Taxonomy" id="1129793"/>
    <lineage>
        <taxon>Bacteria</taxon>
        <taxon>Pseudomonadati</taxon>
        <taxon>Pseudomonadota</taxon>
        <taxon>Gammaproteobacteria</taxon>
        <taxon>Alteromonadales</taxon>
        <taxon>Alteromonadaceae</taxon>
        <taxon>Paraglaciecola</taxon>
    </lineage>
</organism>
<gene>
    <name evidence="1" type="ORF">GPLA_1818</name>
</gene>
<sequence>MRVRISAQILTASIGSDHKTSIMLTMTHLNEDGIVIFKVNFFAVV</sequence>
<proteinExistence type="predicted"/>
<accession>K7ABH4</accession>
<comment type="caution">
    <text evidence="1">The sequence shown here is derived from an EMBL/GenBank/DDBJ whole genome shotgun (WGS) entry which is preliminary data.</text>
</comment>
<dbReference type="AlphaFoldDB" id="K7ABH4"/>
<name>K7ABH4_9ALTE</name>
<dbReference type="STRING" id="1129793.GPLA_1818"/>
<keyword evidence="2" id="KW-1185">Reference proteome</keyword>
<evidence type="ECO:0000313" key="2">
    <source>
        <dbReference type="Proteomes" id="UP000006322"/>
    </source>
</evidence>
<dbReference type="Proteomes" id="UP000006322">
    <property type="component" value="Unassembled WGS sequence"/>
</dbReference>
<dbReference type="EMBL" id="BAER01000044">
    <property type="protein sequence ID" value="GAC32725.1"/>
    <property type="molecule type" value="Genomic_DNA"/>
</dbReference>